<comment type="cofactor">
    <cofactor evidence="1">
        <name>Mg(2+)</name>
        <dbReference type="ChEBI" id="CHEBI:18420"/>
    </cofactor>
</comment>
<keyword evidence="6" id="KW-1185">Reference proteome</keyword>
<dbReference type="RefSeq" id="WP_115748521.1">
    <property type="nucleotide sequence ID" value="NZ_PIOD01000005.1"/>
</dbReference>
<comment type="caution">
    <text evidence="5">The sequence shown here is derived from an EMBL/GenBank/DDBJ whole genome shotgun (WGS) entry which is preliminary data.</text>
</comment>
<dbReference type="PANTHER" id="PTHR46470">
    <property type="entry name" value="N-ACYLNEURAMINATE-9-PHOSPHATASE"/>
    <property type="match status" value="1"/>
</dbReference>
<dbReference type="EMBL" id="PIOD01000005">
    <property type="protein sequence ID" value="RDW20408.1"/>
    <property type="molecule type" value="Genomic_DNA"/>
</dbReference>
<reference evidence="6" key="1">
    <citation type="submission" date="2017-11" db="EMBL/GenBank/DDBJ databases">
        <authorList>
            <person name="Zhu W."/>
        </authorList>
    </citation>
    <scope>NUCLEOTIDE SEQUENCE [LARGE SCALE GENOMIC DNA]</scope>
    <source>
        <strain evidence="6">CAU 1051</strain>
    </source>
</reference>
<dbReference type="AlphaFoldDB" id="A0A3D8PYP4"/>
<dbReference type="SUPFAM" id="SSF56784">
    <property type="entry name" value="HAD-like"/>
    <property type="match status" value="1"/>
</dbReference>
<dbReference type="Gene3D" id="3.40.50.1000">
    <property type="entry name" value="HAD superfamily/HAD-like"/>
    <property type="match status" value="1"/>
</dbReference>
<dbReference type="InterPro" id="IPR041492">
    <property type="entry name" value="HAD_2"/>
</dbReference>
<dbReference type="Proteomes" id="UP000256520">
    <property type="component" value="Unassembled WGS sequence"/>
</dbReference>
<dbReference type="InterPro" id="IPR006439">
    <property type="entry name" value="HAD-SF_hydro_IA"/>
</dbReference>
<dbReference type="InterPro" id="IPR023214">
    <property type="entry name" value="HAD_sf"/>
</dbReference>
<dbReference type="InterPro" id="IPR051400">
    <property type="entry name" value="HAD-like_hydrolase"/>
</dbReference>
<evidence type="ECO:0000256" key="3">
    <source>
        <dbReference type="ARBA" id="ARBA00022801"/>
    </source>
</evidence>
<name>A0A3D8PYP4_9BACI</name>
<keyword evidence="4" id="KW-0460">Magnesium</keyword>
<gene>
    <name evidence="5" type="ORF">CWR45_03995</name>
</gene>
<dbReference type="GO" id="GO:0046872">
    <property type="term" value="F:metal ion binding"/>
    <property type="evidence" value="ECO:0007669"/>
    <property type="project" value="UniProtKB-KW"/>
</dbReference>
<dbReference type="Gene3D" id="1.10.150.520">
    <property type="match status" value="1"/>
</dbReference>
<keyword evidence="2" id="KW-0479">Metal-binding</keyword>
<dbReference type="InterPro" id="IPR036412">
    <property type="entry name" value="HAD-like_sf"/>
</dbReference>
<evidence type="ECO:0000256" key="1">
    <source>
        <dbReference type="ARBA" id="ARBA00001946"/>
    </source>
</evidence>
<organism evidence="5 6">
    <name type="scientific">Oceanobacillus chungangensis</name>
    <dbReference type="NCBI Taxonomy" id="1229152"/>
    <lineage>
        <taxon>Bacteria</taxon>
        <taxon>Bacillati</taxon>
        <taxon>Bacillota</taxon>
        <taxon>Bacilli</taxon>
        <taxon>Bacillales</taxon>
        <taxon>Bacillaceae</taxon>
        <taxon>Oceanobacillus</taxon>
    </lineage>
</organism>
<protein>
    <submittedName>
        <fullName evidence="5">HAD family hydrolase</fullName>
    </submittedName>
</protein>
<dbReference type="Pfam" id="PF13419">
    <property type="entry name" value="HAD_2"/>
    <property type="match status" value="1"/>
</dbReference>
<evidence type="ECO:0000256" key="4">
    <source>
        <dbReference type="ARBA" id="ARBA00022842"/>
    </source>
</evidence>
<dbReference type="PANTHER" id="PTHR46470:SF2">
    <property type="entry name" value="GLYCERALDEHYDE 3-PHOSPHATE PHOSPHATASE"/>
    <property type="match status" value="1"/>
</dbReference>
<dbReference type="GO" id="GO:0016791">
    <property type="term" value="F:phosphatase activity"/>
    <property type="evidence" value="ECO:0007669"/>
    <property type="project" value="TreeGrafter"/>
</dbReference>
<evidence type="ECO:0000313" key="5">
    <source>
        <dbReference type="EMBL" id="RDW20408.1"/>
    </source>
</evidence>
<dbReference type="NCBIfam" id="TIGR01549">
    <property type="entry name" value="HAD-SF-IA-v1"/>
    <property type="match status" value="1"/>
</dbReference>
<keyword evidence="3 5" id="KW-0378">Hydrolase</keyword>
<accession>A0A3D8PYP4</accession>
<dbReference type="OrthoDB" id="9809962at2"/>
<dbReference type="SFLD" id="SFLDS00003">
    <property type="entry name" value="Haloacid_Dehalogenase"/>
    <property type="match status" value="1"/>
</dbReference>
<dbReference type="GO" id="GO:0044281">
    <property type="term" value="P:small molecule metabolic process"/>
    <property type="evidence" value="ECO:0007669"/>
    <property type="project" value="UniProtKB-ARBA"/>
</dbReference>
<sequence>MIQAIVFDMDDTLYQEKDYLLSGLKYVDIWVKENCHRTGFYEEAYQLFVSGENKFIFNRALELLEVNYDQNMIMEMLNVYRSHKPDIQLLEDAEWVLNNLYDNVKIGLISDGYLSSQKRKVNALKLPSRFNSIILSDEFGRENWKPSHIPYEKVASELKCYPNECVYVGDNLQKDFITAKKLGWLTVHIQRNSGIYPNTKLSSDYEAHFQIENLKELSNIPELQQLFTKNKRQRRIT</sequence>
<evidence type="ECO:0000256" key="2">
    <source>
        <dbReference type="ARBA" id="ARBA00022723"/>
    </source>
</evidence>
<evidence type="ECO:0000313" key="6">
    <source>
        <dbReference type="Proteomes" id="UP000256520"/>
    </source>
</evidence>
<dbReference type="SFLD" id="SFLDG01129">
    <property type="entry name" value="C1.5:_HAD__Beta-PGM__Phosphata"/>
    <property type="match status" value="1"/>
</dbReference>
<proteinExistence type="predicted"/>